<feature type="region of interest" description="Disordered" evidence="1">
    <location>
        <begin position="60"/>
        <end position="109"/>
    </location>
</feature>
<feature type="compositionally biased region" description="Basic and acidic residues" evidence="1">
    <location>
        <begin position="98"/>
        <end position="109"/>
    </location>
</feature>
<protein>
    <submittedName>
        <fullName evidence="2">(northern house mosquito) hypothetical protein</fullName>
    </submittedName>
</protein>
<evidence type="ECO:0000256" key="1">
    <source>
        <dbReference type="SAM" id="MobiDB-lite"/>
    </source>
</evidence>
<reference evidence="2" key="1">
    <citation type="submission" date="2021-05" db="EMBL/GenBank/DDBJ databases">
        <authorList>
            <person name="Alioto T."/>
            <person name="Alioto T."/>
            <person name="Gomez Garrido J."/>
        </authorList>
    </citation>
    <scope>NUCLEOTIDE SEQUENCE</scope>
</reference>
<proteinExistence type="predicted"/>
<sequence length="109" mass="11980">MYSLKQELTITQKQKEREGCCSEHVQVHQLRPLEGMLASLQNRKLPTTNVQQARKLRLLGDHDHPAGATHARGLSRRRQLSGRDPGLQRCPAPAHDGPPGDKSTDAGSG</sequence>
<dbReference type="AlphaFoldDB" id="A0A8D8A7J7"/>
<dbReference type="EMBL" id="HBUE01016896">
    <property type="protein sequence ID" value="CAG6450745.1"/>
    <property type="molecule type" value="Transcribed_RNA"/>
</dbReference>
<accession>A0A8D8A7J7</accession>
<evidence type="ECO:0000313" key="2">
    <source>
        <dbReference type="EMBL" id="CAG6450745.1"/>
    </source>
</evidence>
<organism evidence="2">
    <name type="scientific">Culex pipiens</name>
    <name type="common">House mosquito</name>
    <dbReference type="NCBI Taxonomy" id="7175"/>
    <lineage>
        <taxon>Eukaryota</taxon>
        <taxon>Metazoa</taxon>
        <taxon>Ecdysozoa</taxon>
        <taxon>Arthropoda</taxon>
        <taxon>Hexapoda</taxon>
        <taxon>Insecta</taxon>
        <taxon>Pterygota</taxon>
        <taxon>Neoptera</taxon>
        <taxon>Endopterygota</taxon>
        <taxon>Diptera</taxon>
        <taxon>Nematocera</taxon>
        <taxon>Culicoidea</taxon>
        <taxon>Culicidae</taxon>
        <taxon>Culicinae</taxon>
        <taxon>Culicini</taxon>
        <taxon>Culex</taxon>
        <taxon>Culex</taxon>
    </lineage>
</organism>
<name>A0A8D8A7J7_CULPI</name>